<dbReference type="Pfam" id="PF21530">
    <property type="entry name" value="Pif1_2B_dom"/>
    <property type="match status" value="1"/>
</dbReference>
<feature type="domain" description="Helitron helicase-like" evidence="7">
    <location>
        <begin position="335"/>
        <end position="371"/>
    </location>
</feature>
<dbReference type="Gene3D" id="3.40.50.300">
    <property type="entry name" value="P-loop containing nucleotide triphosphate hydrolases"/>
    <property type="match status" value="1"/>
</dbReference>
<dbReference type="InterPro" id="IPR049163">
    <property type="entry name" value="Pif1-like_2B_dom"/>
</dbReference>
<keyword evidence="1" id="KW-0547">Nucleotide-binding</keyword>
<dbReference type="Pfam" id="PF02689">
    <property type="entry name" value="Herpes_Helicase"/>
    <property type="match status" value="1"/>
</dbReference>
<dbReference type="GO" id="GO:0016787">
    <property type="term" value="F:hydrolase activity"/>
    <property type="evidence" value="ECO:0007669"/>
    <property type="project" value="UniProtKB-KW"/>
</dbReference>
<dbReference type="SUPFAM" id="SSF52540">
    <property type="entry name" value="P-loop containing nucleoside triphosphate hydrolases"/>
    <property type="match status" value="1"/>
</dbReference>
<evidence type="ECO:0000256" key="4">
    <source>
        <dbReference type="ARBA" id="ARBA00022840"/>
    </source>
</evidence>
<evidence type="ECO:0008006" key="11">
    <source>
        <dbReference type="Google" id="ProtNLM"/>
    </source>
</evidence>
<evidence type="ECO:0000256" key="3">
    <source>
        <dbReference type="ARBA" id="ARBA00022806"/>
    </source>
</evidence>
<dbReference type="Proteomes" id="UP001237642">
    <property type="component" value="Unassembled WGS sequence"/>
</dbReference>
<keyword evidence="3" id="KW-0347">Helicase</keyword>
<feature type="region of interest" description="Disordered" evidence="5">
    <location>
        <begin position="198"/>
        <end position="230"/>
    </location>
</feature>
<name>A0AAD8LZD4_9APIA</name>
<reference evidence="9" key="1">
    <citation type="submission" date="2023-02" db="EMBL/GenBank/DDBJ databases">
        <title>Genome of toxic invasive species Heracleum sosnowskyi carries increased number of genes despite the absence of recent whole-genome duplications.</title>
        <authorList>
            <person name="Schelkunov M."/>
            <person name="Shtratnikova V."/>
            <person name="Makarenko M."/>
            <person name="Klepikova A."/>
            <person name="Omelchenko D."/>
            <person name="Novikova G."/>
            <person name="Obukhova E."/>
            <person name="Bogdanov V."/>
            <person name="Penin A."/>
            <person name="Logacheva M."/>
        </authorList>
    </citation>
    <scope>NUCLEOTIDE SEQUENCE</scope>
    <source>
        <strain evidence="9">Hsosn_3</strain>
        <tissue evidence="9">Leaf</tissue>
    </source>
</reference>
<gene>
    <name evidence="9" type="ORF">POM88_047304</name>
</gene>
<evidence type="ECO:0000313" key="10">
    <source>
        <dbReference type="Proteomes" id="UP001237642"/>
    </source>
</evidence>
<keyword evidence="4" id="KW-0067">ATP-binding</keyword>
<accession>A0AAD8LZD4</accession>
<dbReference type="EMBL" id="JAUIZM010000011">
    <property type="protein sequence ID" value="KAK1354048.1"/>
    <property type="molecule type" value="Genomic_DNA"/>
</dbReference>
<protein>
    <recommendedName>
        <fullName evidence="11">ATP-dependent DNA helicase</fullName>
    </recommendedName>
</protein>
<evidence type="ECO:0000256" key="1">
    <source>
        <dbReference type="ARBA" id="ARBA00022741"/>
    </source>
</evidence>
<dbReference type="Pfam" id="PF14214">
    <property type="entry name" value="Helitron_like_N"/>
    <property type="match status" value="1"/>
</dbReference>
<dbReference type="InterPro" id="IPR003840">
    <property type="entry name" value="DNA_helicase_dom"/>
</dbReference>
<evidence type="ECO:0000259" key="7">
    <source>
        <dbReference type="Pfam" id="PF14214"/>
    </source>
</evidence>
<dbReference type="CDD" id="cd18809">
    <property type="entry name" value="SF1_C_RecD"/>
    <property type="match status" value="1"/>
</dbReference>
<dbReference type="AlphaFoldDB" id="A0AAD8LZD4"/>
<evidence type="ECO:0000259" key="8">
    <source>
        <dbReference type="Pfam" id="PF21530"/>
    </source>
</evidence>
<keyword evidence="2" id="KW-0378">Hydrolase</keyword>
<feature type="compositionally biased region" description="Basic and acidic residues" evidence="5">
    <location>
        <begin position="207"/>
        <end position="220"/>
    </location>
</feature>
<organism evidence="9 10">
    <name type="scientific">Heracleum sosnowskyi</name>
    <dbReference type="NCBI Taxonomy" id="360622"/>
    <lineage>
        <taxon>Eukaryota</taxon>
        <taxon>Viridiplantae</taxon>
        <taxon>Streptophyta</taxon>
        <taxon>Embryophyta</taxon>
        <taxon>Tracheophyta</taxon>
        <taxon>Spermatophyta</taxon>
        <taxon>Magnoliopsida</taxon>
        <taxon>eudicotyledons</taxon>
        <taxon>Gunneridae</taxon>
        <taxon>Pentapetalae</taxon>
        <taxon>asterids</taxon>
        <taxon>campanulids</taxon>
        <taxon>Apiales</taxon>
        <taxon>Apiaceae</taxon>
        <taxon>Apioideae</taxon>
        <taxon>apioid superclade</taxon>
        <taxon>Tordylieae</taxon>
        <taxon>Tordyliinae</taxon>
        <taxon>Heracleum</taxon>
    </lineage>
</organism>
<dbReference type="InterPro" id="IPR027417">
    <property type="entry name" value="P-loop_NTPase"/>
</dbReference>
<dbReference type="GO" id="GO:0004386">
    <property type="term" value="F:helicase activity"/>
    <property type="evidence" value="ECO:0007669"/>
    <property type="project" value="UniProtKB-KW"/>
</dbReference>
<dbReference type="PANTHER" id="PTHR10492">
    <property type="match status" value="1"/>
</dbReference>
<sequence>MRRVEDTNPKFRSFTSEDLVLGGSSGSHVPTNSVFSERIHNALTNSPLSEITTCPTTNVKYHPTTRWKQESPQISPLFPTERVQRRSKSMNVFHGNKDTLSTTPSNAKTDKTKHFLKSTLMLADITNLPCATTCFKKQAKGKIKCPVPDKGKRLFHDEENSEKDKDDAHIYNEIVVASSSAGTSVAPPNTMALQKKFFEGDDDEGGDGDRDGEGEREEYSKVAGDTSNDDDMFYEEDIVEDDDSCEQNLADCMSSQPHYQSNSVNVPREYKSLGAPTCTCEYCGAVMWKEERVNKGVTRGKPKFSLCCSKGKIQLPRPPPTPEFLLNLYNDKAKDQLLIDIKQKKYFGKCVGVMYVVEFQKRGLPHVHMLVWLDAKSKTALQNNVDKYVSAEIPDPLKDPNGYAAVKQFMIHGPCGREFNKSPCMKDFKCVRHFPKKYCPRTFFDESGFPVYMRRKTPYNDMVDDILYIRRRLTGNNMLLLNTKQQQFFALAEIHKLLKSIGKSLMDFKQLPQPPATYLQQGDSNIPTPSDGLQKYLEDDIRIPSQFCISEGSNTIDSMISSTFPDFLQNFSCPKYLRERAKLTPTNQTVGHINSLIVDKIPGEAVSYFSIDEAADFGGTEVQKNAAFPIEYLNSISIAGMPPHDLKLKVGVVVMLIRNLNQTLGLCNGTRMVVSKCLKNCIECEVICGTFLGTRHFIPRMELCPTDSRLPFKLIRKQLPIQICYAMTINKSQGQSLERVALFLPNSVFSHGQLYVAISRVTSPEGLKIFIDSQSGKSTDITPNVVFKEVFYNLPKA</sequence>
<evidence type="ECO:0000256" key="2">
    <source>
        <dbReference type="ARBA" id="ARBA00022801"/>
    </source>
</evidence>
<dbReference type="GO" id="GO:0005524">
    <property type="term" value="F:ATP binding"/>
    <property type="evidence" value="ECO:0007669"/>
    <property type="project" value="UniProtKB-KW"/>
</dbReference>
<evidence type="ECO:0000256" key="5">
    <source>
        <dbReference type="SAM" id="MobiDB-lite"/>
    </source>
</evidence>
<dbReference type="FunFam" id="3.40.50.300:FF:002884">
    <property type="entry name" value="ATP-dependent DNA helicase"/>
    <property type="match status" value="1"/>
</dbReference>
<comment type="caution">
    <text evidence="9">The sequence shown here is derived from an EMBL/GenBank/DDBJ whole genome shotgun (WGS) entry which is preliminary data.</text>
</comment>
<evidence type="ECO:0000313" key="9">
    <source>
        <dbReference type="EMBL" id="KAK1354048.1"/>
    </source>
</evidence>
<reference evidence="9" key="2">
    <citation type="submission" date="2023-05" db="EMBL/GenBank/DDBJ databases">
        <authorList>
            <person name="Schelkunov M.I."/>
        </authorList>
    </citation>
    <scope>NUCLEOTIDE SEQUENCE</scope>
    <source>
        <strain evidence="9">Hsosn_3</strain>
        <tissue evidence="9">Leaf</tissue>
    </source>
</reference>
<feature type="domain" description="DNA helicase Pif1-like 2B" evidence="8">
    <location>
        <begin position="631"/>
        <end position="674"/>
    </location>
</feature>
<proteinExistence type="predicted"/>
<feature type="domain" description="DNA replication helicase" evidence="6">
    <location>
        <begin position="725"/>
        <end position="769"/>
    </location>
</feature>
<evidence type="ECO:0000259" key="6">
    <source>
        <dbReference type="Pfam" id="PF02689"/>
    </source>
</evidence>
<keyword evidence="10" id="KW-1185">Reference proteome</keyword>
<dbReference type="InterPro" id="IPR025476">
    <property type="entry name" value="Helitron_helicase-like"/>
</dbReference>
<dbReference type="PANTHER" id="PTHR10492:SF57">
    <property type="entry name" value="ATP-DEPENDENT DNA HELICASE"/>
    <property type="match status" value="1"/>
</dbReference>